<sequence length="172" mass="17602">MLKYALLAGVMTIASPALAQQTTNTAPTQATTQTAPQTQAPAGSPVTDAQPAATPMDSATAATAPADATQTAAAQPATTQPATTQPATGADQVASVVETEFPTYDANKDGKLEKAEFASWMVKLKQASDPKATATDAKTKSWVNSAFAQADKDKSKSVSKPELIGFLSQGQS</sequence>
<keyword evidence="2" id="KW-0732">Signal</keyword>
<comment type="caution">
    <text evidence="4">The sequence shown here is derived from an EMBL/GenBank/DDBJ whole genome shotgun (WGS) entry which is preliminary data.</text>
</comment>
<dbReference type="PROSITE" id="PS00018">
    <property type="entry name" value="EF_HAND_1"/>
    <property type="match status" value="2"/>
</dbReference>
<organism evidence="4 5">
    <name type="scientific">Sphingomonas melonis</name>
    <dbReference type="NCBI Taxonomy" id="152682"/>
    <lineage>
        <taxon>Bacteria</taxon>
        <taxon>Pseudomonadati</taxon>
        <taxon>Pseudomonadota</taxon>
        <taxon>Alphaproteobacteria</taxon>
        <taxon>Sphingomonadales</taxon>
        <taxon>Sphingomonadaceae</taxon>
        <taxon>Sphingomonas</taxon>
    </lineage>
</organism>
<evidence type="ECO:0000256" key="1">
    <source>
        <dbReference type="SAM" id="MobiDB-lite"/>
    </source>
</evidence>
<proteinExistence type="predicted"/>
<dbReference type="SMART" id="SM00054">
    <property type="entry name" value="EFh"/>
    <property type="match status" value="2"/>
</dbReference>
<dbReference type="Gene3D" id="1.10.238.10">
    <property type="entry name" value="EF-hand"/>
    <property type="match status" value="1"/>
</dbReference>
<dbReference type="Proteomes" id="UP000033203">
    <property type="component" value="Unassembled WGS sequence"/>
</dbReference>
<dbReference type="PATRIC" id="fig|1549858.7.peg.4035"/>
<evidence type="ECO:0000313" key="5">
    <source>
        <dbReference type="Proteomes" id="UP000033203"/>
    </source>
</evidence>
<evidence type="ECO:0000256" key="2">
    <source>
        <dbReference type="SAM" id="SignalP"/>
    </source>
</evidence>
<evidence type="ECO:0000259" key="3">
    <source>
        <dbReference type="PROSITE" id="PS50222"/>
    </source>
</evidence>
<accession>A0A0D1MIY8</accession>
<reference evidence="4 5" key="1">
    <citation type="submission" date="2015-01" db="EMBL/GenBank/DDBJ databases">
        <title>Genome of Sphingomonas taxi strain 30a.</title>
        <authorList>
            <person name="Eevers N."/>
            <person name="Van Hamme J."/>
            <person name="Bottos E."/>
            <person name="Weyens N."/>
            <person name="Vangronsveld J."/>
        </authorList>
    </citation>
    <scope>NUCLEOTIDE SEQUENCE [LARGE SCALE GENOMIC DNA]</scope>
    <source>
        <strain evidence="4 5">30a</strain>
    </source>
</reference>
<feature type="compositionally biased region" description="Low complexity" evidence="1">
    <location>
        <begin position="51"/>
        <end position="92"/>
    </location>
</feature>
<feature type="domain" description="EF-hand" evidence="3">
    <location>
        <begin position="92"/>
        <end position="127"/>
    </location>
</feature>
<feature type="region of interest" description="Disordered" evidence="1">
    <location>
        <begin position="24"/>
        <end position="94"/>
    </location>
</feature>
<dbReference type="GO" id="GO:0005509">
    <property type="term" value="F:calcium ion binding"/>
    <property type="evidence" value="ECO:0007669"/>
    <property type="project" value="InterPro"/>
</dbReference>
<name>A0A0D1MIY8_9SPHN</name>
<dbReference type="InterPro" id="IPR018247">
    <property type="entry name" value="EF_Hand_1_Ca_BS"/>
</dbReference>
<feature type="chain" id="PRO_5002233484" evidence="2">
    <location>
        <begin position="20"/>
        <end position="172"/>
    </location>
</feature>
<dbReference type="InterPro" id="IPR002048">
    <property type="entry name" value="EF_hand_dom"/>
</dbReference>
<evidence type="ECO:0000313" key="4">
    <source>
        <dbReference type="EMBL" id="KIU27531.1"/>
    </source>
</evidence>
<feature type="signal peptide" evidence="2">
    <location>
        <begin position="1"/>
        <end position="19"/>
    </location>
</feature>
<dbReference type="SUPFAM" id="SSF47473">
    <property type="entry name" value="EF-hand"/>
    <property type="match status" value="1"/>
</dbReference>
<dbReference type="EMBL" id="JXTP01000044">
    <property type="protein sequence ID" value="KIU27531.1"/>
    <property type="molecule type" value="Genomic_DNA"/>
</dbReference>
<feature type="compositionally biased region" description="Low complexity" evidence="1">
    <location>
        <begin position="24"/>
        <end position="42"/>
    </location>
</feature>
<dbReference type="InterPro" id="IPR011992">
    <property type="entry name" value="EF-hand-dom_pair"/>
</dbReference>
<gene>
    <name evidence="4" type="ORF">SR41_10235</name>
</gene>
<dbReference type="PROSITE" id="PS50222">
    <property type="entry name" value="EF_HAND_2"/>
    <property type="match status" value="1"/>
</dbReference>
<dbReference type="AlphaFoldDB" id="A0A0D1MIY8"/>
<protein>
    <submittedName>
        <fullName evidence="4">Calcium-binding protein</fullName>
    </submittedName>
</protein>